<sequence>MPTIRTILVSAGLALMLALPAGASAAKVKVDVGLGDQSYTMFDQSNYKALGLTKVRYFIKWDAAKDPYQLQQADIFVDQAKKDGATVFMTPSTNDLRLKKAKLPSVASYKREVGKLVDRYRAMGVTEWGVWNEANHQSQPTYRSPKRAAQYFKAMYGMCRGCKIVALDLLDQTVADRYVSKFYAALSSTWDKRAKLIGIHNYSDVNRKHPTGTQRIISAVRQSGRNKQAKFWLTETGGLVEFGRGFPCDKSRAANRIKYMFKLAKKYDRYIERMYAYAYWGNDCEERFDAGLVNADGSKRPGYNAFKKGLRSFTK</sequence>
<accession>A0A9E6Y2D0</accession>
<evidence type="ECO:0000256" key="1">
    <source>
        <dbReference type="SAM" id="SignalP"/>
    </source>
</evidence>
<dbReference type="Pfam" id="PF11790">
    <property type="entry name" value="Glyco_hydro_cc"/>
    <property type="match status" value="1"/>
</dbReference>
<dbReference type="KEGG" id="sbae:DSM104329_05036"/>
<dbReference type="InterPro" id="IPR024655">
    <property type="entry name" value="Asl1_glyco_hydro_catalytic"/>
</dbReference>
<feature type="chain" id="PRO_5039505349" description="Asl1-like glycosyl hydrolase catalytic domain-containing protein" evidence="1">
    <location>
        <begin position="26"/>
        <end position="315"/>
    </location>
</feature>
<organism evidence="3 4">
    <name type="scientific">Capillimicrobium parvum</name>
    <dbReference type="NCBI Taxonomy" id="2884022"/>
    <lineage>
        <taxon>Bacteria</taxon>
        <taxon>Bacillati</taxon>
        <taxon>Actinomycetota</taxon>
        <taxon>Thermoleophilia</taxon>
        <taxon>Solirubrobacterales</taxon>
        <taxon>Capillimicrobiaceae</taxon>
        <taxon>Capillimicrobium</taxon>
    </lineage>
</organism>
<dbReference type="InterPro" id="IPR017853">
    <property type="entry name" value="GH"/>
</dbReference>
<dbReference type="Gene3D" id="3.20.20.80">
    <property type="entry name" value="Glycosidases"/>
    <property type="match status" value="1"/>
</dbReference>
<proteinExistence type="predicted"/>
<dbReference type="EMBL" id="CP087164">
    <property type="protein sequence ID" value="UGS38606.1"/>
    <property type="molecule type" value="Genomic_DNA"/>
</dbReference>
<evidence type="ECO:0000259" key="2">
    <source>
        <dbReference type="Pfam" id="PF11790"/>
    </source>
</evidence>
<dbReference type="RefSeq" id="WP_259312625.1">
    <property type="nucleotide sequence ID" value="NZ_CP087164.1"/>
</dbReference>
<gene>
    <name evidence="3" type="ORF">DSM104329_05036</name>
</gene>
<evidence type="ECO:0000313" key="4">
    <source>
        <dbReference type="Proteomes" id="UP001162834"/>
    </source>
</evidence>
<keyword evidence="1" id="KW-0732">Signal</keyword>
<evidence type="ECO:0000313" key="3">
    <source>
        <dbReference type="EMBL" id="UGS38606.1"/>
    </source>
</evidence>
<protein>
    <recommendedName>
        <fullName evidence="2">Asl1-like glycosyl hydrolase catalytic domain-containing protein</fullName>
    </recommendedName>
</protein>
<keyword evidence="4" id="KW-1185">Reference proteome</keyword>
<reference evidence="3" key="1">
    <citation type="journal article" date="2022" name="Int. J. Syst. Evol. Microbiol.">
        <title>Pseudomonas aegrilactucae sp. nov. and Pseudomonas morbosilactucae sp. nov., pathogens causing bacterial rot of lettuce in Japan.</title>
        <authorList>
            <person name="Sawada H."/>
            <person name="Fujikawa T."/>
            <person name="Satou M."/>
        </authorList>
    </citation>
    <scope>NUCLEOTIDE SEQUENCE</scope>
    <source>
        <strain evidence="3">0166_1</strain>
    </source>
</reference>
<dbReference type="AlphaFoldDB" id="A0A9E6Y2D0"/>
<feature type="signal peptide" evidence="1">
    <location>
        <begin position="1"/>
        <end position="25"/>
    </location>
</feature>
<dbReference type="SUPFAM" id="SSF51445">
    <property type="entry name" value="(Trans)glycosidases"/>
    <property type="match status" value="1"/>
</dbReference>
<feature type="domain" description="Asl1-like glycosyl hydrolase catalytic" evidence="2">
    <location>
        <begin position="130"/>
        <end position="298"/>
    </location>
</feature>
<name>A0A9E6Y2D0_9ACTN</name>
<dbReference type="Proteomes" id="UP001162834">
    <property type="component" value="Chromosome"/>
</dbReference>